<feature type="transmembrane region" description="Helical" evidence="1">
    <location>
        <begin position="40"/>
        <end position="58"/>
    </location>
</feature>
<sequence>MPADLDELFTALSRQADAIPLAGVERARQRGRQRRARGRAALAAAAVVLVALGTGLAVHRPNPRPEPLLPATDPARIRGMAPVGEPLRIADGRMWNNTRIAGDRVIGFSADGNGGHETTAVDARTGAALWRISARESYYRGVATTPKVVILLRELEVRSEAMDEPVERILEFHDPATGAKTWELRHTDRDRFVLHQDVLVRLIGATTAIEGYDLVRGRKLWTAPAGSTPDDDSLPPARMISGMATGAITEDRTGSVLFNPEYADAVPMSDDRLVDMSRSGLVTIRDIRTGQVRSTMPGRAGAEDLSAYEGTIYTVVRGDGALNGIAAADRVIYRNEQPWYFESHIPCGRDRLCVIENDGNAPAEQPVARMSMINAKTGTVLRTTGAVPRYGDDSSRLGHVLTSSGGEKATTLYDENGQARYSDFGVGGFVDDGNALTMTQNAGDRNYQVRGVSNVDFQKVELGEIPEISGRCDWDEKILTCPAGQELWIWRFNR</sequence>
<evidence type="ECO:0000256" key="1">
    <source>
        <dbReference type="SAM" id="Phobius"/>
    </source>
</evidence>
<keyword evidence="3" id="KW-1185">Reference proteome</keyword>
<keyword evidence="1" id="KW-1133">Transmembrane helix</keyword>
<name>A0ABW4AEB6_9ACTN</name>
<keyword evidence="1" id="KW-0812">Transmembrane</keyword>
<protein>
    <recommendedName>
        <fullName evidence="4">Pyrroloquinoline-quinone binding quinoprotein</fullName>
    </recommendedName>
</protein>
<keyword evidence="1" id="KW-0472">Membrane</keyword>
<dbReference type="Gene3D" id="2.130.10.10">
    <property type="entry name" value="YVTN repeat-like/Quinoprotein amine dehydrogenase"/>
    <property type="match status" value="1"/>
</dbReference>
<dbReference type="InterPro" id="IPR011047">
    <property type="entry name" value="Quinoprotein_ADH-like_sf"/>
</dbReference>
<evidence type="ECO:0000313" key="3">
    <source>
        <dbReference type="Proteomes" id="UP001597183"/>
    </source>
</evidence>
<proteinExistence type="predicted"/>
<dbReference type="RefSeq" id="WP_317790526.1">
    <property type="nucleotide sequence ID" value="NZ_AP028461.1"/>
</dbReference>
<dbReference type="InterPro" id="IPR015943">
    <property type="entry name" value="WD40/YVTN_repeat-like_dom_sf"/>
</dbReference>
<gene>
    <name evidence="2" type="ORF">ACFQ5G_27555</name>
</gene>
<dbReference type="EMBL" id="JBHTMK010000038">
    <property type="protein sequence ID" value="MFD1369114.1"/>
    <property type="molecule type" value="Genomic_DNA"/>
</dbReference>
<reference evidence="3" key="1">
    <citation type="journal article" date="2019" name="Int. J. Syst. Evol. Microbiol.">
        <title>The Global Catalogue of Microorganisms (GCM) 10K type strain sequencing project: providing services to taxonomists for standard genome sequencing and annotation.</title>
        <authorList>
            <consortium name="The Broad Institute Genomics Platform"/>
            <consortium name="The Broad Institute Genome Sequencing Center for Infectious Disease"/>
            <person name="Wu L."/>
            <person name="Ma J."/>
        </authorList>
    </citation>
    <scope>NUCLEOTIDE SEQUENCE [LARGE SCALE GENOMIC DNA]</scope>
    <source>
        <strain evidence="3">CCM 7526</strain>
    </source>
</reference>
<organism evidence="2 3">
    <name type="scientific">Actinoplanes sichuanensis</name>
    <dbReference type="NCBI Taxonomy" id="512349"/>
    <lineage>
        <taxon>Bacteria</taxon>
        <taxon>Bacillati</taxon>
        <taxon>Actinomycetota</taxon>
        <taxon>Actinomycetes</taxon>
        <taxon>Micromonosporales</taxon>
        <taxon>Micromonosporaceae</taxon>
        <taxon>Actinoplanes</taxon>
    </lineage>
</organism>
<accession>A0ABW4AEB6</accession>
<evidence type="ECO:0008006" key="4">
    <source>
        <dbReference type="Google" id="ProtNLM"/>
    </source>
</evidence>
<evidence type="ECO:0000313" key="2">
    <source>
        <dbReference type="EMBL" id="MFD1369114.1"/>
    </source>
</evidence>
<dbReference type="SUPFAM" id="SSF50998">
    <property type="entry name" value="Quinoprotein alcohol dehydrogenase-like"/>
    <property type="match status" value="1"/>
</dbReference>
<comment type="caution">
    <text evidence="2">The sequence shown here is derived from an EMBL/GenBank/DDBJ whole genome shotgun (WGS) entry which is preliminary data.</text>
</comment>
<dbReference type="Proteomes" id="UP001597183">
    <property type="component" value="Unassembled WGS sequence"/>
</dbReference>